<evidence type="ECO:0000256" key="1">
    <source>
        <dbReference type="SAM" id="MobiDB-lite"/>
    </source>
</evidence>
<sequence length="667" mass="74753">MDLIYRTFQFYRPYLTNEGELLNIWGPINNMLIEVPFFILNFFVMANCVVLELLDQSSSFIAQQDTVYDLGKRIFNEFGGTALAKGSLISLFVIFSGIYLGYHFLAKNGQFTKKLVHYFAVVLIMFMWFAPIKTTNGSTQSGGLFIMKTVNTVCIQVKEKATSVSFSIKGQDENMSPEKLGFTKMYYQETIGRTFMYLNSGSYDGVLPNGKKLDVNKLIPNKKIADSVPDGGVGLWDSLFAMMSGDENQKEAVKWAKDRQKYINETAKTNSFMALSGDTLAYKMIATGIAIGDSIVLGFPAAYANLMLSIIQLLILVVLFLMPVIILVSFVPTMQNILFKVCKMGVGLLFAPVLLTLFLIVFFALIRMINLGVQTGIEAIPNAVVVALLVTGSGGLMINLLLLLLKFAVLRTFWKNKDNLMNLITDGKYKAIAELEQRVKDKVNETTDKVVGGAEVAVGMYTGNAQLAMDGASRLTTDAQGNSGYLVDVGREHFVDDEANQFRSFSEGMESWKQAKGFGNGPMLEEDEENIEEETPSYEDVSLEPSDGNYDGEYDGSYSEDDVDQLEQPDLSIEDQGWNSEIEEAPDFEGYDEEEQGQDTFTESDQPDNQENFEVGEFEQEREQNLPKDQSQIEEEPEEHNSFFEETSTYETMEAEKLDKNEEDIFN</sequence>
<comment type="caution">
    <text evidence="3">The sequence shown here is derived from an EMBL/GenBank/DDBJ whole genome shotgun (WGS) entry which is preliminary data.</text>
</comment>
<dbReference type="STRING" id="1131292.BCR24_06630"/>
<keyword evidence="2" id="KW-1133">Transmembrane helix</keyword>
<feature type="compositionally biased region" description="Acidic residues" evidence="1">
    <location>
        <begin position="524"/>
        <end position="537"/>
    </location>
</feature>
<keyword evidence="4" id="KW-1185">Reference proteome</keyword>
<dbReference type="RefSeq" id="WP_069640940.1">
    <property type="nucleotide sequence ID" value="NZ_JAFBEZ010000005.1"/>
</dbReference>
<name>A0A1E5H9F5_9ENTE</name>
<evidence type="ECO:0008006" key="5">
    <source>
        <dbReference type="Google" id="ProtNLM"/>
    </source>
</evidence>
<feature type="transmembrane region" description="Helical" evidence="2">
    <location>
        <begin position="386"/>
        <end position="409"/>
    </location>
</feature>
<feature type="transmembrane region" description="Helical" evidence="2">
    <location>
        <begin position="115"/>
        <end position="132"/>
    </location>
</feature>
<proteinExistence type="predicted"/>
<feature type="transmembrane region" description="Helical" evidence="2">
    <location>
        <begin position="35"/>
        <end position="54"/>
    </location>
</feature>
<keyword evidence="2" id="KW-0472">Membrane</keyword>
<evidence type="ECO:0000256" key="2">
    <source>
        <dbReference type="SAM" id="Phobius"/>
    </source>
</evidence>
<feature type="transmembrane region" description="Helical" evidence="2">
    <location>
        <begin position="310"/>
        <end position="332"/>
    </location>
</feature>
<feature type="transmembrane region" description="Helical" evidence="2">
    <location>
        <begin position="280"/>
        <end position="304"/>
    </location>
</feature>
<organism evidence="3 4">
    <name type="scientific">Enterococcus ureilyticus</name>
    <dbReference type="NCBI Taxonomy" id="1131292"/>
    <lineage>
        <taxon>Bacteria</taxon>
        <taxon>Bacillati</taxon>
        <taxon>Bacillota</taxon>
        <taxon>Bacilli</taxon>
        <taxon>Lactobacillales</taxon>
        <taxon>Enterococcaceae</taxon>
        <taxon>Enterococcus</taxon>
    </lineage>
</organism>
<feature type="compositionally biased region" description="Acidic residues" evidence="1">
    <location>
        <begin position="550"/>
        <end position="567"/>
    </location>
</feature>
<protein>
    <recommendedName>
        <fullName evidence="5">Conjugal transfer protein</fullName>
    </recommendedName>
</protein>
<evidence type="ECO:0000313" key="3">
    <source>
        <dbReference type="EMBL" id="OEG21544.1"/>
    </source>
</evidence>
<feature type="compositionally biased region" description="Acidic residues" evidence="1">
    <location>
        <begin position="581"/>
        <end position="597"/>
    </location>
</feature>
<feature type="transmembrane region" description="Helical" evidence="2">
    <location>
        <begin position="344"/>
        <end position="366"/>
    </location>
</feature>
<dbReference type="Proteomes" id="UP000094469">
    <property type="component" value="Unassembled WGS sequence"/>
</dbReference>
<dbReference type="AlphaFoldDB" id="A0A1E5H9F5"/>
<gene>
    <name evidence="3" type="ORF">BCR24_06630</name>
</gene>
<feature type="transmembrane region" description="Helical" evidence="2">
    <location>
        <begin position="82"/>
        <end position="103"/>
    </location>
</feature>
<feature type="region of interest" description="Disordered" evidence="1">
    <location>
        <begin position="513"/>
        <end position="667"/>
    </location>
</feature>
<feature type="compositionally biased region" description="Polar residues" evidence="1">
    <location>
        <begin position="598"/>
        <end position="612"/>
    </location>
</feature>
<dbReference type="EMBL" id="MIKC01000039">
    <property type="protein sequence ID" value="OEG21544.1"/>
    <property type="molecule type" value="Genomic_DNA"/>
</dbReference>
<accession>A0A1E5H9F5</accession>
<dbReference type="OrthoDB" id="2233996at2"/>
<evidence type="ECO:0000313" key="4">
    <source>
        <dbReference type="Proteomes" id="UP000094469"/>
    </source>
</evidence>
<reference evidence="4" key="1">
    <citation type="submission" date="2016-09" db="EMBL/GenBank/DDBJ databases">
        <authorList>
            <person name="Gulvik C.A."/>
        </authorList>
    </citation>
    <scope>NUCLEOTIDE SEQUENCE [LARGE SCALE GENOMIC DNA]</scope>
    <source>
        <strain evidence="4">LMG 26676</strain>
    </source>
</reference>
<keyword evidence="2" id="KW-0812">Transmembrane</keyword>